<dbReference type="SUPFAM" id="SSF48452">
    <property type="entry name" value="TPR-like"/>
    <property type="match status" value="1"/>
</dbReference>
<dbReference type="InterPro" id="IPR011990">
    <property type="entry name" value="TPR-like_helical_dom_sf"/>
</dbReference>
<accession>A0A1G6ZQN4</accession>
<dbReference type="STRING" id="521013.SAMN04488567_0634"/>
<evidence type="ECO:0000313" key="2">
    <source>
        <dbReference type="EMBL" id="SDE04831.1"/>
    </source>
</evidence>
<dbReference type="Pfam" id="PF08885">
    <property type="entry name" value="GSCFA"/>
    <property type="match status" value="1"/>
</dbReference>
<dbReference type="Proteomes" id="UP000198922">
    <property type="component" value="Unassembled WGS sequence"/>
</dbReference>
<dbReference type="EMBL" id="FNAT01000001">
    <property type="protein sequence ID" value="SDE04831.1"/>
    <property type="molecule type" value="Genomic_DNA"/>
</dbReference>
<dbReference type="AlphaFoldDB" id="A0A1G6ZQN4"/>
<sequence>MDQSAPQPAPQPARGCIEAVPAETALARARGNPLRRYPAPDRDGDRLYPLAAPSAVPSFTIGPEDTVFAIGSCFARNIERALSEAGLRVTSREFDLGPIGASLGQASNFFNKYTIHSVLNELRWALERDSFPGADVLCDLGRGRWADPQLGIARLEFPLEQVLEFRHRYLDAMAQVATADLLVVTLGYVESWYDRKLGLYLNLAPPVQAVKAEPGRYEFRVLGHDEVLDGLEQVHALLSRHRGRPPKMLVTVSPVPLLATFRETDVLVANAYSKAVQRAAVESFVARYDGVDYFPSYEFVTLSDPNVAWSRGDYRHVSPDLVDRIMAEVLARYMRRDAGAGGAPGPAAAASTPQALTATMRMLLKLGEVDELRALAEARRDMVDADADALLLEAAAARRQRDLEAAFAALERARALDPARPDALERLITICRPLRRRAAARRLRDQHEGAFPERAAFRARLDWI</sequence>
<protein>
    <submittedName>
        <fullName evidence="2">GSCFA family protein</fullName>
    </submittedName>
</protein>
<dbReference type="Gene3D" id="1.25.40.10">
    <property type="entry name" value="Tetratricopeptide repeat domain"/>
    <property type="match status" value="1"/>
</dbReference>
<proteinExistence type="predicted"/>
<evidence type="ECO:0000259" key="1">
    <source>
        <dbReference type="Pfam" id="PF08885"/>
    </source>
</evidence>
<feature type="domain" description="GSCFA" evidence="1">
    <location>
        <begin position="67"/>
        <end position="327"/>
    </location>
</feature>
<gene>
    <name evidence="2" type="ORF">SAMN04488567_0634</name>
</gene>
<dbReference type="OrthoDB" id="369216at2"/>
<organism evidence="2 3">
    <name type="scientific">Limimaricola pyoseonensis</name>
    <dbReference type="NCBI Taxonomy" id="521013"/>
    <lineage>
        <taxon>Bacteria</taxon>
        <taxon>Pseudomonadati</taxon>
        <taxon>Pseudomonadota</taxon>
        <taxon>Alphaproteobacteria</taxon>
        <taxon>Rhodobacterales</taxon>
        <taxon>Paracoccaceae</taxon>
        <taxon>Limimaricola</taxon>
    </lineage>
</organism>
<keyword evidence="3" id="KW-1185">Reference proteome</keyword>
<reference evidence="3" key="1">
    <citation type="submission" date="2016-10" db="EMBL/GenBank/DDBJ databases">
        <authorList>
            <person name="Varghese N."/>
            <person name="Submissions S."/>
        </authorList>
    </citation>
    <scope>NUCLEOTIDE SEQUENCE [LARGE SCALE GENOMIC DNA]</scope>
    <source>
        <strain evidence="3">DSM 21424</strain>
    </source>
</reference>
<dbReference type="InterPro" id="IPR014982">
    <property type="entry name" value="GSCFA"/>
</dbReference>
<dbReference type="RefSeq" id="WP_090109262.1">
    <property type="nucleotide sequence ID" value="NZ_FNAT01000001.1"/>
</dbReference>
<name>A0A1G6ZQN4_9RHOB</name>
<evidence type="ECO:0000313" key="3">
    <source>
        <dbReference type="Proteomes" id="UP000198922"/>
    </source>
</evidence>